<dbReference type="InterPro" id="IPR001789">
    <property type="entry name" value="Sig_transdc_resp-reg_receiver"/>
</dbReference>
<feature type="modified residue" description="4-aspartylphosphate" evidence="1">
    <location>
        <position position="41"/>
    </location>
</feature>
<evidence type="ECO:0000256" key="1">
    <source>
        <dbReference type="PROSITE-ProRule" id="PRU00169"/>
    </source>
</evidence>
<dbReference type="PROSITE" id="PS50110">
    <property type="entry name" value="RESPONSE_REGULATORY"/>
    <property type="match status" value="1"/>
</dbReference>
<dbReference type="PANTHER" id="PTHR43228">
    <property type="entry name" value="TWO-COMPONENT RESPONSE REGULATOR"/>
    <property type="match status" value="1"/>
</dbReference>
<dbReference type="AlphaFoldDB" id="F4QPM4"/>
<evidence type="ECO:0000313" key="4">
    <source>
        <dbReference type="EMBL" id="EGF91282.1"/>
    </source>
</evidence>
<dbReference type="Pfam" id="PF00072">
    <property type="entry name" value="Response_reg"/>
    <property type="match status" value="1"/>
</dbReference>
<evidence type="ECO:0000256" key="2">
    <source>
        <dbReference type="SAM" id="MobiDB-lite"/>
    </source>
</evidence>
<dbReference type="InterPro" id="IPR052048">
    <property type="entry name" value="ST_Response_Regulator"/>
</dbReference>
<keyword evidence="5" id="KW-1185">Reference proteome</keyword>
<dbReference type="HOGENOM" id="CLU_000445_69_12_5"/>
<reference evidence="5" key="1">
    <citation type="submission" date="2011-03" db="EMBL/GenBank/DDBJ databases">
        <title>Draft genome sequence of Brevundimonas diminuta.</title>
        <authorList>
            <person name="Brown P.J.B."/>
            <person name="Buechlein A."/>
            <person name="Hemmerich C."/>
            <person name="Brun Y.V."/>
        </authorList>
    </citation>
    <scope>NUCLEOTIDE SEQUENCE [LARGE SCALE GENOMIC DNA]</scope>
    <source>
        <strain evidence="5">C19</strain>
    </source>
</reference>
<dbReference type="SMART" id="SM00448">
    <property type="entry name" value="REC"/>
    <property type="match status" value="1"/>
</dbReference>
<dbReference type="Proteomes" id="UP000006512">
    <property type="component" value="Unassembled WGS sequence"/>
</dbReference>
<dbReference type="InterPro" id="IPR011006">
    <property type="entry name" value="CheY-like_superfamily"/>
</dbReference>
<evidence type="ECO:0000313" key="5">
    <source>
        <dbReference type="Proteomes" id="UP000006512"/>
    </source>
</evidence>
<feature type="region of interest" description="Disordered" evidence="2">
    <location>
        <begin position="120"/>
        <end position="169"/>
    </location>
</feature>
<name>F4QPM4_9CAUL</name>
<dbReference type="PANTHER" id="PTHR43228:SF1">
    <property type="entry name" value="TWO-COMPONENT RESPONSE REGULATOR ARR22"/>
    <property type="match status" value="1"/>
</dbReference>
<proteinExistence type="predicted"/>
<dbReference type="GO" id="GO:0000160">
    <property type="term" value="P:phosphorelay signal transduction system"/>
    <property type="evidence" value="ECO:0007669"/>
    <property type="project" value="InterPro"/>
</dbReference>
<feature type="compositionally biased region" description="Basic and acidic residues" evidence="2">
    <location>
        <begin position="137"/>
        <end position="150"/>
    </location>
</feature>
<feature type="compositionally biased region" description="Basic and acidic residues" evidence="2">
    <location>
        <begin position="157"/>
        <end position="169"/>
    </location>
</feature>
<dbReference type="STRING" id="715226.ABI_26970"/>
<organism evidence="4 5">
    <name type="scientific">Asticcacaulis biprosthecium C19</name>
    <dbReference type="NCBI Taxonomy" id="715226"/>
    <lineage>
        <taxon>Bacteria</taxon>
        <taxon>Pseudomonadati</taxon>
        <taxon>Pseudomonadota</taxon>
        <taxon>Alphaproteobacteria</taxon>
        <taxon>Caulobacterales</taxon>
        <taxon>Caulobacteraceae</taxon>
        <taxon>Asticcacaulis</taxon>
    </lineage>
</organism>
<dbReference type="SUPFAM" id="SSF52172">
    <property type="entry name" value="CheY-like"/>
    <property type="match status" value="1"/>
</dbReference>
<sequence length="169" mass="19258">MINIVKTILRGFGATQIFEARDATEAFHRLKHDSIDIVITDYQMEVLDGVEFIKLVRNSSDSANRYVPIIMLTAHSERSRVLSARDSGTNEFCCKPVTAQELHRKVVAIVNHPRPFIKTGGYFGPDRRRKMDPKYMGPERREGWSEDHKPPVKGKKLTQDPHDPDSDVA</sequence>
<dbReference type="eggNOG" id="COG0784">
    <property type="taxonomic scope" value="Bacteria"/>
</dbReference>
<feature type="domain" description="Response regulatory" evidence="3">
    <location>
        <begin position="1"/>
        <end position="110"/>
    </location>
</feature>
<keyword evidence="1" id="KW-0597">Phosphoprotein</keyword>
<dbReference type="EMBL" id="GL883078">
    <property type="protein sequence ID" value="EGF91282.1"/>
    <property type="molecule type" value="Genomic_DNA"/>
</dbReference>
<gene>
    <name evidence="4" type="ORF">ABI_26970</name>
</gene>
<accession>F4QPM4</accession>
<dbReference type="Gene3D" id="3.40.50.2300">
    <property type="match status" value="1"/>
</dbReference>
<protein>
    <submittedName>
        <fullName evidence="4">Chemotaxis protein cheY</fullName>
    </submittedName>
</protein>
<evidence type="ECO:0000259" key="3">
    <source>
        <dbReference type="PROSITE" id="PS50110"/>
    </source>
</evidence>